<keyword evidence="1" id="KW-0812">Transmembrane</keyword>
<evidence type="ECO:0000313" key="3">
    <source>
        <dbReference type="Proteomes" id="UP000661077"/>
    </source>
</evidence>
<keyword evidence="1" id="KW-1133">Transmembrane helix</keyword>
<feature type="transmembrane region" description="Helical" evidence="1">
    <location>
        <begin position="44"/>
        <end position="63"/>
    </location>
</feature>
<name>A0ABS1WU83_9GAMM</name>
<gene>
    <name evidence="2" type="ORF">JM946_07240</name>
</gene>
<comment type="caution">
    <text evidence="2">The sequence shown here is derived from an EMBL/GenBank/DDBJ whole genome shotgun (WGS) entry which is preliminary data.</text>
</comment>
<accession>A0ABS1WU83</accession>
<dbReference type="InterPro" id="IPR009943">
    <property type="entry name" value="DUF1475"/>
</dbReference>
<proteinExistence type="predicted"/>
<keyword evidence="1" id="KW-0472">Membrane</keyword>
<dbReference type="EMBL" id="JAEVLS010000001">
    <property type="protein sequence ID" value="MBM0104535.1"/>
    <property type="molecule type" value="Genomic_DNA"/>
</dbReference>
<dbReference type="Pfam" id="PF07343">
    <property type="entry name" value="DUF1475"/>
    <property type="match status" value="1"/>
</dbReference>
<reference evidence="2 3" key="1">
    <citation type="journal article" date="2021" name="Int. J. Syst. Evol. Microbiol.">
        <title>Steroidobacter gossypii sp. nov., isolated from soil of cotton cropping field.</title>
        <authorList>
            <person name="Huang R."/>
            <person name="Yang S."/>
            <person name="Zhen C."/>
            <person name="Liu W."/>
        </authorList>
    </citation>
    <scope>NUCLEOTIDE SEQUENCE [LARGE SCALE GENOMIC DNA]</scope>
    <source>
        <strain evidence="2 3">S1-65</strain>
    </source>
</reference>
<sequence>MSTRALLQILFAAILLSLLAYTAWASMQQPVWQWQGLTQGPDRWWTLATLIDAYYGFLTFYVWVCFKERGPLARLLWFVLIMTLGNMAMASYVLWQLHKLPPGAPASDILTSRGVTQR</sequence>
<evidence type="ECO:0000313" key="2">
    <source>
        <dbReference type="EMBL" id="MBM0104535.1"/>
    </source>
</evidence>
<evidence type="ECO:0000256" key="1">
    <source>
        <dbReference type="SAM" id="Phobius"/>
    </source>
</evidence>
<dbReference type="Proteomes" id="UP000661077">
    <property type="component" value="Unassembled WGS sequence"/>
</dbReference>
<organism evidence="2 3">
    <name type="scientific">Steroidobacter gossypii</name>
    <dbReference type="NCBI Taxonomy" id="2805490"/>
    <lineage>
        <taxon>Bacteria</taxon>
        <taxon>Pseudomonadati</taxon>
        <taxon>Pseudomonadota</taxon>
        <taxon>Gammaproteobacteria</taxon>
        <taxon>Steroidobacterales</taxon>
        <taxon>Steroidobacteraceae</taxon>
        <taxon>Steroidobacter</taxon>
    </lineage>
</organism>
<keyword evidence="3" id="KW-1185">Reference proteome</keyword>
<feature type="transmembrane region" description="Helical" evidence="1">
    <location>
        <begin position="75"/>
        <end position="95"/>
    </location>
</feature>
<protein>
    <submittedName>
        <fullName evidence="2">DUF1475 family protein</fullName>
    </submittedName>
</protein>